<dbReference type="Pfam" id="PF04347">
    <property type="entry name" value="FliO"/>
    <property type="match status" value="1"/>
</dbReference>
<evidence type="ECO:0000256" key="2">
    <source>
        <dbReference type="ARBA" id="ARBA00022475"/>
    </source>
</evidence>
<evidence type="ECO:0000256" key="4">
    <source>
        <dbReference type="ARBA" id="ARBA00022989"/>
    </source>
</evidence>
<proteinExistence type="predicted"/>
<evidence type="ECO:0000256" key="1">
    <source>
        <dbReference type="ARBA" id="ARBA00004236"/>
    </source>
</evidence>
<dbReference type="EMBL" id="JACJVO010000022">
    <property type="protein sequence ID" value="MBB6732862.1"/>
    <property type="molecule type" value="Genomic_DNA"/>
</dbReference>
<feature type="compositionally biased region" description="Low complexity" evidence="6">
    <location>
        <begin position="132"/>
        <end position="150"/>
    </location>
</feature>
<evidence type="ECO:0000256" key="6">
    <source>
        <dbReference type="SAM" id="MobiDB-lite"/>
    </source>
</evidence>
<evidence type="ECO:0000256" key="7">
    <source>
        <dbReference type="SAM" id="Phobius"/>
    </source>
</evidence>
<feature type="transmembrane region" description="Helical" evidence="7">
    <location>
        <begin position="22"/>
        <end position="44"/>
    </location>
</feature>
<reference evidence="8 9" key="1">
    <citation type="submission" date="2020-08" db="EMBL/GenBank/DDBJ databases">
        <title>Cohnella phylogeny.</title>
        <authorList>
            <person name="Dunlap C."/>
        </authorList>
    </citation>
    <scope>NUCLEOTIDE SEQUENCE [LARGE SCALE GENOMIC DNA]</scope>
    <source>
        <strain evidence="8 9">CBP 2801</strain>
    </source>
</reference>
<comment type="caution">
    <text evidence="8">The sequence shown here is derived from an EMBL/GenBank/DDBJ whole genome shotgun (WGS) entry which is preliminary data.</text>
</comment>
<organism evidence="8 9">
    <name type="scientific">Cohnella zeiphila</name>
    <dbReference type="NCBI Taxonomy" id="2761120"/>
    <lineage>
        <taxon>Bacteria</taxon>
        <taxon>Bacillati</taxon>
        <taxon>Bacillota</taxon>
        <taxon>Bacilli</taxon>
        <taxon>Bacillales</taxon>
        <taxon>Paenibacillaceae</taxon>
        <taxon>Cohnella</taxon>
    </lineage>
</organism>
<sequence length="183" mass="20256">MPSLLLAGEQPFPDSGWSAWDMIRILLVLGLVVALILFVLRFIGKRNRGWWMNRSLRSLGGLAVGANKSMQIVEWNGRIYVLGVGENVTLLEAITDPEQVAALLAEHDSANAVPDNSVGAWLQRLKQRGQPSASNDGGSGESEGPSMSFEQTLENRLRQMSERREKVGQLLDRSRSEDRTDEP</sequence>
<protein>
    <submittedName>
        <fullName evidence="8">Flagellar biosynthetic protein FliO</fullName>
    </submittedName>
</protein>
<keyword evidence="8" id="KW-0966">Cell projection</keyword>
<keyword evidence="4 7" id="KW-1133">Transmembrane helix</keyword>
<accession>A0A7X0VWX4</accession>
<dbReference type="GO" id="GO:0044781">
    <property type="term" value="P:bacterial-type flagellum organization"/>
    <property type="evidence" value="ECO:0007669"/>
    <property type="project" value="InterPro"/>
</dbReference>
<feature type="region of interest" description="Disordered" evidence="6">
    <location>
        <begin position="125"/>
        <end position="183"/>
    </location>
</feature>
<keyword evidence="9" id="KW-1185">Reference proteome</keyword>
<dbReference type="RefSeq" id="WP_185130530.1">
    <property type="nucleotide sequence ID" value="NZ_JACJVO010000022.1"/>
</dbReference>
<name>A0A7X0VWX4_9BACL</name>
<evidence type="ECO:0000256" key="3">
    <source>
        <dbReference type="ARBA" id="ARBA00022692"/>
    </source>
</evidence>
<evidence type="ECO:0000313" key="8">
    <source>
        <dbReference type="EMBL" id="MBB6732862.1"/>
    </source>
</evidence>
<evidence type="ECO:0000256" key="5">
    <source>
        <dbReference type="ARBA" id="ARBA00023136"/>
    </source>
</evidence>
<dbReference type="GO" id="GO:0016020">
    <property type="term" value="C:membrane"/>
    <property type="evidence" value="ECO:0007669"/>
    <property type="project" value="InterPro"/>
</dbReference>
<keyword evidence="2" id="KW-1003">Cell membrane</keyword>
<dbReference type="Proteomes" id="UP000564644">
    <property type="component" value="Unassembled WGS sequence"/>
</dbReference>
<dbReference type="AlphaFoldDB" id="A0A7X0VWX4"/>
<keyword evidence="3 7" id="KW-0812">Transmembrane</keyword>
<keyword evidence="8" id="KW-0282">Flagellum</keyword>
<feature type="compositionally biased region" description="Basic and acidic residues" evidence="6">
    <location>
        <begin position="153"/>
        <end position="183"/>
    </location>
</feature>
<keyword evidence="8" id="KW-0969">Cilium</keyword>
<evidence type="ECO:0000313" key="9">
    <source>
        <dbReference type="Proteomes" id="UP000564644"/>
    </source>
</evidence>
<keyword evidence="5 7" id="KW-0472">Membrane</keyword>
<comment type="subcellular location">
    <subcellularLocation>
        <location evidence="1">Cell membrane</location>
    </subcellularLocation>
</comment>
<dbReference type="InterPro" id="IPR022781">
    <property type="entry name" value="Flagellar_biosynth_FliO"/>
</dbReference>
<gene>
    <name evidence="8" type="ORF">H7C18_18260</name>
</gene>